<protein>
    <submittedName>
        <fullName evidence="1">Alkaline phosphatase family protein</fullName>
    </submittedName>
</protein>
<keyword evidence="2" id="KW-1185">Reference proteome</keyword>
<dbReference type="Proteomes" id="UP000658514">
    <property type="component" value="Unassembled WGS sequence"/>
</dbReference>
<proteinExistence type="predicted"/>
<sequence length="554" mass="62227">MKNPVIAIGLDAGDPVLIDKWISQGYLKNISKLRQQGAYAHLSNTAKYCGQTTEYAVTEGLWAQFATGCSSEKIGYWDALTYKPENYEIDCNLEFCGYDYQEYAPFYALGEKYKVAVFDVPGTRISQGVNGIQILGWGGHFPSAPSASSPSELLSKIAHQYGENPILYNDTGIWWDKDYVKWLRKALTESVSRRTTICCDLLKQNSWDLYLTVFGEPHTAGHDIYNYSQADHPLYPHLSKNGTVPDPLLETYENIDLGIGKILEQAPEDAYILCFSLHGMGPNYSDVPSAVFLAELLYRYNFPGKVAIAPGNPQVPPPPMTTNPIRNSWLGEMWMKNYEPNPIKRLFRPWTPSKFLYNDQNGLASPYSLLEQSVPFGWMPATWYKPLWPQMKAFALPTFANGHIRINLEGRERDGIVSNSEYENICNELTQILYRLKDARTGKPLVKQVARTRKSATDNDPKHPDSDLIVIWHEHMTDVVDSPDFGRIGPVTLFRAGTHWNRGFFMAKGPGITPGSSLPDAGSVDLAPTILELMGAPIPDYFDGKSLLKIPVNY</sequence>
<gene>
    <name evidence="1" type="ORF">H6G24_17980</name>
</gene>
<name>A0ABR8ABK8_9CYAN</name>
<accession>A0ABR8ABK8</accession>
<reference evidence="1 2" key="1">
    <citation type="journal article" date="2020" name="ISME J.">
        <title>Comparative genomics reveals insights into cyanobacterial evolution and habitat adaptation.</title>
        <authorList>
            <person name="Chen M.Y."/>
            <person name="Teng W.K."/>
            <person name="Zhao L."/>
            <person name="Hu C.X."/>
            <person name="Zhou Y.K."/>
            <person name="Han B.P."/>
            <person name="Song L.R."/>
            <person name="Shu W.S."/>
        </authorList>
    </citation>
    <scope>NUCLEOTIDE SEQUENCE [LARGE SCALE GENOMIC DNA]</scope>
    <source>
        <strain evidence="1 2">FACHB-288</strain>
    </source>
</reference>
<dbReference type="Gene3D" id="3.40.720.10">
    <property type="entry name" value="Alkaline Phosphatase, subunit A"/>
    <property type="match status" value="2"/>
</dbReference>
<dbReference type="RefSeq" id="WP_190548802.1">
    <property type="nucleotide sequence ID" value="NZ_CAWPNO010000059.1"/>
</dbReference>
<evidence type="ECO:0000313" key="2">
    <source>
        <dbReference type="Proteomes" id="UP000658514"/>
    </source>
</evidence>
<dbReference type="InterPro" id="IPR017850">
    <property type="entry name" value="Alkaline_phosphatase_core_sf"/>
</dbReference>
<dbReference type="EMBL" id="JACJQH010000027">
    <property type="protein sequence ID" value="MBD2197367.1"/>
    <property type="molecule type" value="Genomic_DNA"/>
</dbReference>
<dbReference type="SUPFAM" id="SSF53649">
    <property type="entry name" value="Alkaline phosphatase-like"/>
    <property type="match status" value="1"/>
</dbReference>
<comment type="caution">
    <text evidence="1">The sequence shown here is derived from an EMBL/GenBank/DDBJ whole genome shotgun (WGS) entry which is preliminary data.</text>
</comment>
<evidence type="ECO:0000313" key="1">
    <source>
        <dbReference type="EMBL" id="MBD2197367.1"/>
    </source>
</evidence>
<organism evidence="1 2">
    <name type="scientific">Calothrix parietina FACHB-288</name>
    <dbReference type="NCBI Taxonomy" id="2692896"/>
    <lineage>
        <taxon>Bacteria</taxon>
        <taxon>Bacillati</taxon>
        <taxon>Cyanobacteriota</taxon>
        <taxon>Cyanophyceae</taxon>
        <taxon>Nostocales</taxon>
        <taxon>Calotrichaceae</taxon>
        <taxon>Calothrix</taxon>
    </lineage>
</organism>